<evidence type="ECO:0000259" key="1">
    <source>
        <dbReference type="PROSITE" id="PS50994"/>
    </source>
</evidence>
<evidence type="ECO:0000313" key="2">
    <source>
        <dbReference type="EMBL" id="KYP74691.1"/>
    </source>
</evidence>
<dbReference type="AlphaFoldDB" id="A0A151U638"/>
<dbReference type="GO" id="GO:0003676">
    <property type="term" value="F:nucleic acid binding"/>
    <property type="evidence" value="ECO:0007669"/>
    <property type="project" value="InterPro"/>
</dbReference>
<dbReference type="PROSITE" id="PS50994">
    <property type="entry name" value="INTEGRASE"/>
    <property type="match status" value="1"/>
</dbReference>
<dbReference type="Gene3D" id="3.30.420.10">
    <property type="entry name" value="Ribonuclease H-like superfamily/Ribonuclease H"/>
    <property type="match status" value="1"/>
</dbReference>
<dbReference type="InterPro" id="IPR041588">
    <property type="entry name" value="Integrase_H2C2"/>
</dbReference>
<reference evidence="2 3" key="1">
    <citation type="journal article" date="2012" name="Nat. Biotechnol.">
        <title>Draft genome sequence of pigeonpea (Cajanus cajan), an orphan legume crop of resource-poor farmers.</title>
        <authorList>
            <person name="Varshney R.K."/>
            <person name="Chen W."/>
            <person name="Li Y."/>
            <person name="Bharti A.K."/>
            <person name="Saxena R.K."/>
            <person name="Schlueter J.A."/>
            <person name="Donoghue M.T."/>
            <person name="Azam S."/>
            <person name="Fan G."/>
            <person name="Whaley A.M."/>
            <person name="Farmer A.D."/>
            <person name="Sheridan J."/>
            <person name="Iwata A."/>
            <person name="Tuteja R."/>
            <person name="Penmetsa R.V."/>
            <person name="Wu W."/>
            <person name="Upadhyaya H.D."/>
            <person name="Yang S.P."/>
            <person name="Shah T."/>
            <person name="Saxena K.B."/>
            <person name="Michael T."/>
            <person name="McCombie W.R."/>
            <person name="Yang B."/>
            <person name="Zhang G."/>
            <person name="Yang H."/>
            <person name="Wang J."/>
            <person name="Spillane C."/>
            <person name="Cook D.R."/>
            <person name="May G.D."/>
            <person name="Xu X."/>
            <person name="Jackson S.A."/>
        </authorList>
    </citation>
    <scope>NUCLEOTIDE SEQUENCE [LARGE SCALE GENOMIC DNA]</scope>
    <source>
        <strain evidence="3">cv. Asha</strain>
    </source>
</reference>
<dbReference type="InterPro" id="IPR050951">
    <property type="entry name" value="Retrovirus_Pol_polyprotein"/>
</dbReference>
<dbReference type="Gramene" id="C.cajan_07177.t">
    <property type="protein sequence ID" value="C.cajan_07177.t"/>
    <property type="gene ID" value="C.cajan_07177"/>
</dbReference>
<evidence type="ECO:0000313" key="3">
    <source>
        <dbReference type="Proteomes" id="UP000075243"/>
    </source>
</evidence>
<dbReference type="PANTHER" id="PTHR37984:SF5">
    <property type="entry name" value="PROTEIN NYNRIN-LIKE"/>
    <property type="match status" value="1"/>
</dbReference>
<dbReference type="PANTHER" id="PTHR37984">
    <property type="entry name" value="PROTEIN CBG26694"/>
    <property type="match status" value="1"/>
</dbReference>
<feature type="domain" description="Integrase catalytic" evidence="1">
    <location>
        <begin position="116"/>
        <end position="273"/>
    </location>
</feature>
<dbReference type="InterPro" id="IPR012337">
    <property type="entry name" value="RNaseH-like_sf"/>
</dbReference>
<proteinExistence type="predicted"/>
<dbReference type="Proteomes" id="UP000075243">
    <property type="component" value="Chromosome 2"/>
</dbReference>
<keyword evidence="3" id="KW-1185">Reference proteome</keyword>
<organism evidence="2 3">
    <name type="scientific">Cajanus cajan</name>
    <name type="common">Pigeon pea</name>
    <name type="synonym">Cajanus indicus</name>
    <dbReference type="NCBI Taxonomy" id="3821"/>
    <lineage>
        <taxon>Eukaryota</taxon>
        <taxon>Viridiplantae</taxon>
        <taxon>Streptophyta</taxon>
        <taxon>Embryophyta</taxon>
        <taxon>Tracheophyta</taxon>
        <taxon>Spermatophyta</taxon>
        <taxon>Magnoliopsida</taxon>
        <taxon>eudicotyledons</taxon>
        <taxon>Gunneridae</taxon>
        <taxon>Pentapetalae</taxon>
        <taxon>rosids</taxon>
        <taxon>fabids</taxon>
        <taxon>Fabales</taxon>
        <taxon>Fabaceae</taxon>
        <taxon>Papilionoideae</taxon>
        <taxon>50 kb inversion clade</taxon>
        <taxon>NPAAA clade</taxon>
        <taxon>indigoferoid/millettioid clade</taxon>
        <taxon>Phaseoleae</taxon>
        <taxon>Cajanus</taxon>
    </lineage>
</organism>
<dbReference type="SUPFAM" id="SSF53098">
    <property type="entry name" value="Ribonuclease H-like"/>
    <property type="match status" value="1"/>
</dbReference>
<dbReference type="InterPro" id="IPR036397">
    <property type="entry name" value="RNaseH_sf"/>
</dbReference>
<dbReference type="Gene3D" id="1.10.340.70">
    <property type="match status" value="1"/>
</dbReference>
<sequence>MAAKNSWRTDPKLQNIVYKVRLHQGSYKHYTFDGTILRRKGKVVIGIDQNIKRRILHHFHNTMMGEHSGDDLTYRRIKDQFYWKGLQKEVKKWVQECITCQKNKPLLQMSAGLLQPLSIPDRAWKSISVDFIVSLPKSIGMTVIFVVCDRFTKYAHFTPLAAKVGQVFLDTVVKLHGCPSKIISERDSIFISAFWTELMKQHEVKLLRSTAFHPQTNGQTEALNKALEGYLRCVTGDLPKKWTKHLSSTELWYNTKFHTTTKMSRFEALYGYPPSMPNVAMQDDSLVKVVAYTMRTREQIAKLLQDNLHKVET</sequence>
<dbReference type="GO" id="GO:0015074">
    <property type="term" value="P:DNA integration"/>
    <property type="evidence" value="ECO:0007669"/>
    <property type="project" value="InterPro"/>
</dbReference>
<name>A0A151U638_CAJCA</name>
<protein>
    <submittedName>
        <fullName evidence="2">Retrotransposable element Tf2</fullName>
    </submittedName>
</protein>
<dbReference type="InterPro" id="IPR001584">
    <property type="entry name" value="Integrase_cat-core"/>
</dbReference>
<dbReference type="EMBL" id="CM003604">
    <property type="protein sequence ID" value="KYP74691.1"/>
    <property type="molecule type" value="Genomic_DNA"/>
</dbReference>
<dbReference type="Pfam" id="PF17921">
    <property type="entry name" value="Integrase_H2C2"/>
    <property type="match status" value="1"/>
</dbReference>
<accession>A0A151U638</accession>
<gene>
    <name evidence="2" type="ORF">KK1_007377</name>
</gene>